<evidence type="ECO:0000256" key="2">
    <source>
        <dbReference type="ARBA" id="ARBA00011881"/>
    </source>
</evidence>
<protein>
    <recommendedName>
        <fullName evidence="3">acetyl-CoA C-acetyltransferase</fullName>
        <ecNumber evidence="3">2.3.1.9</ecNumber>
    </recommendedName>
</protein>
<comment type="subunit">
    <text evidence="2">Homotetramer.</text>
</comment>
<dbReference type="SUPFAM" id="SSF53901">
    <property type="entry name" value="Thiolase-like"/>
    <property type="match status" value="2"/>
</dbReference>
<dbReference type="RefSeq" id="WP_144850248.1">
    <property type="nucleotide sequence ID" value="NZ_VMRJ01000004.1"/>
</dbReference>
<dbReference type="PROSITE" id="PS00098">
    <property type="entry name" value="THIOLASE_1"/>
    <property type="match status" value="1"/>
</dbReference>
<reference evidence="13 14" key="1">
    <citation type="submission" date="2019-07" db="EMBL/GenBank/DDBJ databases">
        <title>Hymenobacter sp. straun FUR1 Genome sequencing and assembly.</title>
        <authorList>
            <person name="Chhetri G."/>
        </authorList>
    </citation>
    <scope>NUCLEOTIDE SEQUENCE [LARGE SCALE GENOMIC DNA]</scope>
    <source>
        <strain evidence="13 14">Fur1</strain>
    </source>
</reference>
<dbReference type="OrthoDB" id="1402717at2"/>
<dbReference type="InterPro" id="IPR020613">
    <property type="entry name" value="Thiolase_CS"/>
</dbReference>
<keyword evidence="8 10" id="KW-0012">Acyltransferase</keyword>
<feature type="active site" description="Acyl-thioester intermediate" evidence="9">
    <location>
        <position position="90"/>
    </location>
</feature>
<dbReference type="InterPro" id="IPR020610">
    <property type="entry name" value="Thiolase_AS"/>
</dbReference>
<name>A0A558BSE9_9BACT</name>
<evidence type="ECO:0000256" key="3">
    <source>
        <dbReference type="ARBA" id="ARBA00012705"/>
    </source>
</evidence>
<dbReference type="AlphaFoldDB" id="A0A558BSE9"/>
<evidence type="ECO:0000256" key="1">
    <source>
        <dbReference type="ARBA" id="ARBA00010982"/>
    </source>
</evidence>
<keyword evidence="6" id="KW-0809">Transit peptide</keyword>
<feature type="active site" description="Proton acceptor" evidence="9">
    <location>
        <position position="349"/>
    </location>
</feature>
<evidence type="ECO:0000256" key="8">
    <source>
        <dbReference type="ARBA" id="ARBA00023315"/>
    </source>
</evidence>
<dbReference type="EMBL" id="VMRJ01000004">
    <property type="protein sequence ID" value="TVT39413.1"/>
    <property type="molecule type" value="Genomic_DNA"/>
</dbReference>
<dbReference type="InterPro" id="IPR016039">
    <property type="entry name" value="Thiolase-like"/>
</dbReference>
<sequence>MQVKEVVIVAAVRTPIGSFGGALASLTAVELGAIALKGALDKAGVAPEQVEQVIMGNVISANLGQAPARQAAKKAGLPDTVECTTVNKVCASGSKAIMFGAQAIMLGQADVILAGGMESMSNVPYYLDKARFGAKYGNGQMIDGLVKDGLWDPYHDYAMGNAADATAQHYGITREEQDAFARQSYERSAAAAQAGKKKDEIVPVTITVRGKETVVSDDEEYTKVQFEKFAGLKAAFTKEGTVTAANASTLNDGAAAVLLMSREKADELGIKPLARIRGFADAEQAPEWFTTTPALAIPKALKHAGLAASDVDFYEINEAFSVVSLANNKLLNLEGTKVNVYGGAVSLGHPLGASGARIVTTLLSVLAQEGGKIGVTGICNGGGGASSIVLEKL</sequence>
<evidence type="ECO:0000256" key="10">
    <source>
        <dbReference type="RuleBase" id="RU003557"/>
    </source>
</evidence>
<dbReference type="InterPro" id="IPR002155">
    <property type="entry name" value="Thiolase"/>
</dbReference>
<dbReference type="PROSITE" id="PS00099">
    <property type="entry name" value="THIOLASE_3"/>
    <property type="match status" value="1"/>
</dbReference>
<evidence type="ECO:0000256" key="5">
    <source>
        <dbReference type="ARBA" id="ARBA00022723"/>
    </source>
</evidence>
<feature type="active site" description="Proton acceptor" evidence="9">
    <location>
        <position position="379"/>
    </location>
</feature>
<dbReference type="NCBIfam" id="TIGR01930">
    <property type="entry name" value="AcCoA-C-Actrans"/>
    <property type="match status" value="1"/>
</dbReference>
<dbReference type="Gene3D" id="3.40.47.10">
    <property type="match status" value="1"/>
</dbReference>
<feature type="domain" description="Thiolase N-terminal" evidence="11">
    <location>
        <begin position="6"/>
        <end position="263"/>
    </location>
</feature>
<accession>A0A558BSE9</accession>
<organism evidence="13 14">
    <name type="scientific">Hymenobacter setariae</name>
    <dbReference type="NCBI Taxonomy" id="2594794"/>
    <lineage>
        <taxon>Bacteria</taxon>
        <taxon>Pseudomonadati</taxon>
        <taxon>Bacteroidota</taxon>
        <taxon>Cytophagia</taxon>
        <taxon>Cytophagales</taxon>
        <taxon>Hymenobacteraceae</taxon>
        <taxon>Hymenobacter</taxon>
    </lineage>
</organism>
<dbReference type="InterPro" id="IPR020617">
    <property type="entry name" value="Thiolase_C"/>
</dbReference>
<keyword evidence="14" id="KW-1185">Reference proteome</keyword>
<dbReference type="GO" id="GO:0046872">
    <property type="term" value="F:metal ion binding"/>
    <property type="evidence" value="ECO:0007669"/>
    <property type="project" value="UniProtKB-KW"/>
</dbReference>
<dbReference type="Pfam" id="PF02803">
    <property type="entry name" value="Thiolase_C"/>
    <property type="match status" value="1"/>
</dbReference>
<dbReference type="PROSITE" id="PS00737">
    <property type="entry name" value="THIOLASE_2"/>
    <property type="match status" value="1"/>
</dbReference>
<dbReference type="Pfam" id="PF00108">
    <property type="entry name" value="Thiolase_N"/>
    <property type="match status" value="1"/>
</dbReference>
<evidence type="ECO:0000313" key="14">
    <source>
        <dbReference type="Proteomes" id="UP000317624"/>
    </source>
</evidence>
<dbReference type="GO" id="GO:0006635">
    <property type="term" value="P:fatty acid beta-oxidation"/>
    <property type="evidence" value="ECO:0007669"/>
    <property type="project" value="TreeGrafter"/>
</dbReference>
<dbReference type="InterPro" id="IPR020616">
    <property type="entry name" value="Thiolase_N"/>
</dbReference>
<evidence type="ECO:0000256" key="6">
    <source>
        <dbReference type="ARBA" id="ARBA00022946"/>
    </source>
</evidence>
<dbReference type="InterPro" id="IPR020615">
    <property type="entry name" value="Thiolase_acyl_enz_int_AS"/>
</dbReference>
<dbReference type="PANTHER" id="PTHR18919">
    <property type="entry name" value="ACETYL-COA C-ACYLTRANSFERASE"/>
    <property type="match status" value="1"/>
</dbReference>
<comment type="caution">
    <text evidence="13">The sequence shown here is derived from an EMBL/GenBank/DDBJ whole genome shotgun (WGS) entry which is preliminary data.</text>
</comment>
<dbReference type="EC" id="2.3.1.9" evidence="3"/>
<evidence type="ECO:0000256" key="9">
    <source>
        <dbReference type="PIRSR" id="PIRSR000429-1"/>
    </source>
</evidence>
<dbReference type="PIRSF" id="PIRSF000429">
    <property type="entry name" value="Ac-CoA_Ac_transf"/>
    <property type="match status" value="1"/>
</dbReference>
<evidence type="ECO:0000256" key="4">
    <source>
        <dbReference type="ARBA" id="ARBA00022679"/>
    </source>
</evidence>
<dbReference type="PANTHER" id="PTHR18919:SF156">
    <property type="entry name" value="ACETYL-COA ACETYLTRANSFERASE, MITOCHONDRIAL"/>
    <property type="match status" value="1"/>
</dbReference>
<feature type="domain" description="Thiolase C-terminal" evidence="12">
    <location>
        <begin position="271"/>
        <end position="392"/>
    </location>
</feature>
<evidence type="ECO:0000259" key="12">
    <source>
        <dbReference type="Pfam" id="PF02803"/>
    </source>
</evidence>
<evidence type="ECO:0000256" key="7">
    <source>
        <dbReference type="ARBA" id="ARBA00022958"/>
    </source>
</evidence>
<keyword evidence="4 10" id="KW-0808">Transferase</keyword>
<dbReference type="FunFam" id="3.40.47.10:FF:000007">
    <property type="entry name" value="acetyl-CoA acetyltransferase, mitochondrial"/>
    <property type="match status" value="1"/>
</dbReference>
<dbReference type="Proteomes" id="UP000317624">
    <property type="component" value="Unassembled WGS sequence"/>
</dbReference>
<dbReference type="GO" id="GO:0003985">
    <property type="term" value="F:acetyl-CoA C-acetyltransferase activity"/>
    <property type="evidence" value="ECO:0007669"/>
    <property type="project" value="UniProtKB-EC"/>
</dbReference>
<evidence type="ECO:0000313" key="13">
    <source>
        <dbReference type="EMBL" id="TVT39413.1"/>
    </source>
</evidence>
<gene>
    <name evidence="13" type="ORF">FNT36_17330</name>
</gene>
<comment type="similarity">
    <text evidence="1 10">Belongs to the thiolase-like superfamily. Thiolase family.</text>
</comment>
<keyword evidence="7" id="KW-0630">Potassium</keyword>
<keyword evidence="5" id="KW-0479">Metal-binding</keyword>
<evidence type="ECO:0000259" key="11">
    <source>
        <dbReference type="Pfam" id="PF00108"/>
    </source>
</evidence>
<proteinExistence type="inferred from homology"/>
<dbReference type="CDD" id="cd00751">
    <property type="entry name" value="thiolase"/>
    <property type="match status" value="1"/>
</dbReference>